<evidence type="ECO:0000313" key="1">
    <source>
        <dbReference type="EMBL" id="KER03809.1"/>
    </source>
</evidence>
<protein>
    <submittedName>
        <fullName evidence="1">Acyl CoA:acetate/3-ketoacid CoA transferase</fullName>
    </submittedName>
</protein>
<gene>
    <name evidence="1" type="ORF">MEG1DRAFT_01500</name>
</gene>
<dbReference type="InterPro" id="IPR037171">
    <property type="entry name" value="NagB/RpiA_transferase-like"/>
</dbReference>
<sequence>MNLSDIARFRKLLKGVSTIDIVSFGSAISPEYLINLICNASWNGRYNEKFGFIGASLPGNGWHGGFNSLLLGHHVDWVVGGFFGTVNHINSALGENSIEVHNIPQGVASCLLSSDERKLLTTIGKNTFIDPDNNGSLINNDYSAEKLSIVESSGEQLCYSLPDSDLVLLRGSGFTPDGNIVLETEPIDLDIEQCIKSARLRKARIAIQLPDKVIKHYSSFCYRNLFDEVFIAPSSLHCISYLPNRYHHYCGNLSRTCLVSESISYQLAARISNGEKLIVGIGLPVPAINHIKRRQEDKTFTAYIESGVEGEIIYDGEGFGMCKNGRKVFSQAAMFKSIWNGDIDHAVLGIGEIDKDGNVNVSHLGGKFYGVGGFIDISQSINKISFCFRKKTALERLSHISFRADDEKDIEYLVG</sequence>
<name>A0A081RYQ6_PHOTE</name>
<evidence type="ECO:0000313" key="2">
    <source>
        <dbReference type="Proteomes" id="UP000028002"/>
    </source>
</evidence>
<organism evidence="1 2">
    <name type="scientific">Photorhabdus temperata subsp. temperata Meg1</name>
    <dbReference type="NCBI Taxonomy" id="1393735"/>
    <lineage>
        <taxon>Bacteria</taxon>
        <taxon>Pseudomonadati</taxon>
        <taxon>Pseudomonadota</taxon>
        <taxon>Gammaproteobacteria</taxon>
        <taxon>Enterobacterales</taxon>
        <taxon>Morganellaceae</taxon>
        <taxon>Photorhabdus</taxon>
    </lineage>
</organism>
<dbReference type="SUPFAM" id="SSF100950">
    <property type="entry name" value="NagB/RpiA/CoA transferase-like"/>
    <property type="match status" value="2"/>
</dbReference>
<dbReference type="PATRIC" id="fig|1393735.3.peg.1549"/>
<keyword evidence="1" id="KW-0808">Transferase</keyword>
<dbReference type="GO" id="GO:0016740">
    <property type="term" value="F:transferase activity"/>
    <property type="evidence" value="ECO:0007669"/>
    <property type="project" value="UniProtKB-KW"/>
</dbReference>
<dbReference type="PANTHER" id="PTHR43293:SF3">
    <property type="entry name" value="CHOLESTEROL RING-CLEAVING HYDROLASE IPDB SUBUNIT"/>
    <property type="match status" value="1"/>
</dbReference>
<proteinExistence type="predicted"/>
<accession>A0A081RYQ6</accession>
<dbReference type="RefSeq" id="WP_036838213.1">
    <property type="nucleotide sequence ID" value="NZ_CAWLUD010000022.1"/>
</dbReference>
<reference evidence="1 2" key="1">
    <citation type="submission" date="2014-03" db="EMBL/GenBank/DDBJ databases">
        <title>Draft Genome of Photorhabdus temperata Meg1.</title>
        <authorList>
            <person name="Hurst S.G.IV."/>
            <person name="Morris K."/>
            <person name="Thomas K."/>
            <person name="Tisa L.S."/>
        </authorList>
    </citation>
    <scope>NUCLEOTIDE SEQUENCE [LARGE SCALE GENOMIC DNA]</scope>
    <source>
        <strain evidence="1 2">Meg1</strain>
    </source>
</reference>
<dbReference type="Proteomes" id="UP000028002">
    <property type="component" value="Unassembled WGS sequence"/>
</dbReference>
<dbReference type="AlphaFoldDB" id="A0A081RYQ6"/>
<comment type="caution">
    <text evidence="1">The sequence shown here is derived from an EMBL/GenBank/DDBJ whole genome shotgun (WGS) entry which is preliminary data.</text>
</comment>
<dbReference type="Gene3D" id="3.40.1080.10">
    <property type="entry name" value="Glutaconate Coenzyme A-transferase"/>
    <property type="match status" value="2"/>
</dbReference>
<dbReference type="PANTHER" id="PTHR43293">
    <property type="entry name" value="ACETATE COA-TRANSFERASE YDIF"/>
    <property type="match status" value="1"/>
</dbReference>
<dbReference type="EMBL" id="JGVH01000022">
    <property type="protein sequence ID" value="KER03809.1"/>
    <property type="molecule type" value="Genomic_DNA"/>
</dbReference>